<dbReference type="Proteomes" id="UP001223520">
    <property type="component" value="Chromosome"/>
</dbReference>
<name>A0AAJ6PBB6_9CYAN</name>
<evidence type="ECO:0000313" key="2">
    <source>
        <dbReference type="Proteomes" id="UP001223520"/>
    </source>
</evidence>
<reference evidence="1 2" key="1">
    <citation type="journal article" date="2023" name="Limnol Oceanogr Lett">
        <title>Environmental adaptations by the intertidal Antarctic cyanobacterium Halotia branconii CENA392 as revealed using long-read genome sequencing.</title>
        <authorList>
            <person name="Dextro R.B."/>
            <person name="Delbaje E."/>
            <person name="Freitas P.N.N."/>
            <person name="Geraldes V."/>
            <person name="Pinto E."/>
            <person name="Long P.F."/>
            <person name="Fiore M.F."/>
        </authorList>
    </citation>
    <scope>NUCLEOTIDE SEQUENCE [LARGE SCALE GENOMIC DNA]</scope>
    <source>
        <strain evidence="1 2">CENA392</strain>
    </source>
</reference>
<dbReference type="AlphaFoldDB" id="A0AAJ6PBB6"/>
<protein>
    <submittedName>
        <fullName evidence="1">Uncharacterized protein</fullName>
    </submittedName>
</protein>
<dbReference type="RefSeq" id="WP_281484866.1">
    <property type="nucleotide sequence ID" value="NZ_CP124543.1"/>
</dbReference>
<proteinExistence type="predicted"/>
<dbReference type="KEGG" id="hbq:QI031_09140"/>
<sequence>MLSTSLVVFTSTVATEYLSSIESDRDRSSTRLLPIDFLEPYCIKPAIVKRWQFILGITITS</sequence>
<gene>
    <name evidence="1" type="ORF">QI031_09140</name>
</gene>
<organism evidence="1 2">
    <name type="scientific">Halotia branconii CENA392</name>
    <dbReference type="NCBI Taxonomy" id="1539056"/>
    <lineage>
        <taxon>Bacteria</taxon>
        <taxon>Bacillati</taxon>
        <taxon>Cyanobacteriota</taxon>
        <taxon>Cyanophyceae</taxon>
        <taxon>Nostocales</taxon>
        <taxon>Nodulariaceae</taxon>
        <taxon>Halotia</taxon>
    </lineage>
</organism>
<evidence type="ECO:0000313" key="1">
    <source>
        <dbReference type="EMBL" id="WGV27627.1"/>
    </source>
</evidence>
<accession>A0AAJ6PBB6</accession>
<dbReference type="EMBL" id="CP124543">
    <property type="protein sequence ID" value="WGV27627.1"/>
    <property type="molecule type" value="Genomic_DNA"/>
</dbReference>
<keyword evidence="2" id="KW-1185">Reference proteome</keyword>